<gene>
    <name evidence="3" type="ORF">TARUN_5297</name>
</gene>
<dbReference type="GO" id="GO:0030968">
    <property type="term" value="P:endoplasmic reticulum unfolded protein response"/>
    <property type="evidence" value="ECO:0007669"/>
    <property type="project" value="TreeGrafter"/>
</dbReference>
<feature type="compositionally biased region" description="Low complexity" evidence="1">
    <location>
        <begin position="688"/>
        <end position="699"/>
    </location>
</feature>
<feature type="compositionally biased region" description="Low complexity" evidence="1">
    <location>
        <begin position="474"/>
        <end position="505"/>
    </location>
</feature>
<name>A0A395NLV3_TRIAR</name>
<organism evidence="3 4">
    <name type="scientific">Trichoderma arundinaceum</name>
    <dbReference type="NCBI Taxonomy" id="490622"/>
    <lineage>
        <taxon>Eukaryota</taxon>
        <taxon>Fungi</taxon>
        <taxon>Dikarya</taxon>
        <taxon>Ascomycota</taxon>
        <taxon>Pezizomycotina</taxon>
        <taxon>Sordariomycetes</taxon>
        <taxon>Hypocreomycetidae</taxon>
        <taxon>Hypocreales</taxon>
        <taxon>Hypocreaceae</taxon>
        <taxon>Trichoderma</taxon>
    </lineage>
</organism>
<evidence type="ECO:0000313" key="3">
    <source>
        <dbReference type="EMBL" id="RFU76949.1"/>
    </source>
</evidence>
<evidence type="ECO:0000313" key="4">
    <source>
        <dbReference type="Proteomes" id="UP000266272"/>
    </source>
</evidence>
<proteinExistence type="predicted"/>
<dbReference type="SUPFAM" id="SSF54236">
    <property type="entry name" value="Ubiquitin-like"/>
    <property type="match status" value="1"/>
</dbReference>
<feature type="compositionally biased region" description="Polar residues" evidence="1">
    <location>
        <begin position="122"/>
        <end position="149"/>
    </location>
</feature>
<evidence type="ECO:0000256" key="1">
    <source>
        <dbReference type="SAM" id="MobiDB-lite"/>
    </source>
</evidence>
<feature type="region of interest" description="Disordered" evidence="1">
    <location>
        <begin position="474"/>
        <end position="515"/>
    </location>
</feature>
<reference evidence="3 4" key="1">
    <citation type="journal article" date="2018" name="PLoS Pathog.">
        <title>Evolution of structural diversity of trichothecenes, a family of toxins produced by plant pathogenic and entomopathogenic fungi.</title>
        <authorList>
            <person name="Proctor R.H."/>
            <person name="McCormick S.P."/>
            <person name="Kim H.S."/>
            <person name="Cardoza R.E."/>
            <person name="Stanley A.M."/>
            <person name="Lindo L."/>
            <person name="Kelly A."/>
            <person name="Brown D.W."/>
            <person name="Lee T."/>
            <person name="Vaughan M.M."/>
            <person name="Alexander N.J."/>
            <person name="Busman M."/>
            <person name="Gutierrez S."/>
        </authorList>
    </citation>
    <scope>NUCLEOTIDE SEQUENCE [LARGE SCALE GENOMIC DNA]</scope>
    <source>
        <strain evidence="3 4">IBT 40837</strain>
    </source>
</reference>
<feature type="region of interest" description="Disordered" evidence="1">
    <location>
        <begin position="683"/>
        <end position="743"/>
    </location>
</feature>
<feature type="transmembrane region" description="Helical" evidence="2">
    <location>
        <begin position="530"/>
        <end position="548"/>
    </location>
</feature>
<feature type="region of interest" description="Disordered" evidence="1">
    <location>
        <begin position="235"/>
        <end position="265"/>
    </location>
</feature>
<feature type="region of interest" description="Disordered" evidence="1">
    <location>
        <begin position="122"/>
        <end position="208"/>
    </location>
</feature>
<dbReference type="InterPro" id="IPR039751">
    <property type="entry name" value="HERPUD1/2"/>
</dbReference>
<feature type="compositionally biased region" description="Polar residues" evidence="1">
    <location>
        <begin position="349"/>
        <end position="371"/>
    </location>
</feature>
<evidence type="ECO:0000256" key="2">
    <source>
        <dbReference type="SAM" id="Phobius"/>
    </source>
</evidence>
<dbReference type="AlphaFoldDB" id="A0A395NLV3"/>
<dbReference type="OrthoDB" id="21589at2759"/>
<sequence>MASELFNQAIQGADPASSDQPVINLQVVSPSVGVNRPLLFPGLPAATTIKQLKERIRQTLPLRPSDENQRLIYRGRALLRDSDSLLDVFGADAEGANSAIASQLRTPDQQTIHLVIRDASDSVSSTPSFLSGTQSPALGNQPPNLQRQTPPHAAFMGPPPPPGMTRRSVLQPTQNATLSQPRMPSPARPHSPAHTPEQAAAFQQQHQSMTQWLTQIQREAMARMVNQNQRGRAHMGMRGVGDTAPAPNFAGYTPESNSGRASPAPTHTIYRETIGPNGHSYHVETIVRNAAGGPSAASAQPHHGALSPTDVHNILRGADSNQTPMSMANALHQSGLRRSASSASLHSRPLTQPGITSSVFVNGGSRASSGRATPDLGLRSVSGTFNAASTSAPSLVPSQSRQGVEVYILSSPEGPRALVFNGAVAEAYYTPRLVMQPAHHQLRNATSFPSLIHTMQAQSRDDANHFTPRIDVRQAGQSQQAPAPQQQQPQQQHQQQQPPQQQQQDHQPRIVPLHAGNPPAVGLPHMLMQLAPHLWLIMRLALFVWFFTSPNSSWSRWLTIIALAFFMFVLSTGLLAGVAEQAWRPLGRHLENVFPAVDAAHLGQGGAAGRDGAPRAEHNGTPDPAQMAARLVAERRDQESWLAAQLRRLERAGLLFLASIAPGVAERHIANLEAEARAQEARRREAEAAAAAAAAAAAESSANHDGEVTHETSGSEIPQHQDAQDDYEDAERDRAIREEISAA</sequence>
<dbReference type="STRING" id="490622.A0A395NLV3"/>
<keyword evidence="2" id="KW-1133">Transmembrane helix</keyword>
<dbReference type="Gene3D" id="3.10.20.90">
    <property type="entry name" value="Phosphatidylinositol 3-kinase Catalytic Subunit, Chain A, domain 1"/>
    <property type="match status" value="1"/>
</dbReference>
<keyword evidence="4" id="KW-1185">Reference proteome</keyword>
<feature type="compositionally biased region" description="Low complexity" evidence="1">
    <location>
        <begin position="337"/>
        <end position="348"/>
    </location>
</feature>
<feature type="region of interest" description="Disordered" evidence="1">
    <location>
        <begin position="337"/>
        <end position="375"/>
    </location>
</feature>
<dbReference type="PANTHER" id="PTHR12943:SF27">
    <property type="entry name" value="HOMOCYSTEINE-INDUCED ENDOPLASMIC RETICULUM PROTEIN, ISOFORM A"/>
    <property type="match status" value="1"/>
</dbReference>
<feature type="compositionally biased region" description="Basic and acidic residues" evidence="1">
    <location>
        <begin position="731"/>
        <end position="743"/>
    </location>
</feature>
<keyword evidence="2" id="KW-0472">Membrane</keyword>
<keyword evidence="2" id="KW-0812">Transmembrane</keyword>
<accession>A0A395NLV3</accession>
<protein>
    <submittedName>
        <fullName evidence="3">Ubiquitin family</fullName>
    </submittedName>
</protein>
<comment type="caution">
    <text evidence="3">The sequence shown here is derived from an EMBL/GenBank/DDBJ whole genome shotgun (WGS) entry which is preliminary data.</text>
</comment>
<dbReference type="PANTHER" id="PTHR12943">
    <property type="entry name" value="HOMOCYSTEINE-RESPONSIVE ENDOPLASMIC RETICULUM-RESIDENT UNIQUITIN-LIKE DOMAIN HERPUD PROTEIN FAMILY MEMBER"/>
    <property type="match status" value="1"/>
</dbReference>
<dbReference type="Proteomes" id="UP000266272">
    <property type="component" value="Unassembled WGS sequence"/>
</dbReference>
<feature type="compositionally biased region" description="Polar residues" evidence="1">
    <location>
        <begin position="168"/>
        <end position="182"/>
    </location>
</feature>
<dbReference type="InterPro" id="IPR029071">
    <property type="entry name" value="Ubiquitin-like_domsf"/>
</dbReference>
<dbReference type="EMBL" id="PXOA01000316">
    <property type="protein sequence ID" value="RFU76949.1"/>
    <property type="molecule type" value="Genomic_DNA"/>
</dbReference>
<feature type="transmembrane region" description="Helical" evidence="2">
    <location>
        <begin position="554"/>
        <end position="579"/>
    </location>
</feature>